<sequence length="63" mass="6823">MQKRLARTGGNFIDASNAYQHGQAECLVGELMRADRGGFVLTPKYTRTDSPAAPIAQLVRTAT</sequence>
<dbReference type="Gene3D" id="3.20.20.100">
    <property type="entry name" value="NADP-dependent oxidoreductase domain"/>
    <property type="match status" value="1"/>
</dbReference>
<protein>
    <recommendedName>
        <fullName evidence="3">NADP-dependent oxidoreductase domain-containing protein</fullName>
    </recommendedName>
</protein>
<dbReference type="EMBL" id="MTSE01000022">
    <property type="protein sequence ID" value="OUJ70466.1"/>
    <property type="molecule type" value="Genomic_DNA"/>
</dbReference>
<evidence type="ECO:0000313" key="1">
    <source>
        <dbReference type="EMBL" id="OUJ70466.1"/>
    </source>
</evidence>
<reference evidence="1 2" key="1">
    <citation type="submission" date="2017-01" db="EMBL/GenBank/DDBJ databases">
        <title>A new Hymenobacter.</title>
        <authorList>
            <person name="Liang Y."/>
            <person name="Feng F."/>
        </authorList>
    </citation>
    <scope>NUCLEOTIDE SEQUENCE [LARGE SCALE GENOMIC DNA]</scope>
    <source>
        <strain evidence="1">MIMBbqt21</strain>
    </source>
</reference>
<gene>
    <name evidence="1" type="ORF">BXP70_24205</name>
</gene>
<dbReference type="Proteomes" id="UP000194873">
    <property type="component" value="Unassembled WGS sequence"/>
</dbReference>
<dbReference type="SUPFAM" id="SSF51430">
    <property type="entry name" value="NAD(P)-linked oxidoreductase"/>
    <property type="match status" value="1"/>
</dbReference>
<dbReference type="InterPro" id="IPR036812">
    <property type="entry name" value="NAD(P)_OxRdtase_dom_sf"/>
</dbReference>
<evidence type="ECO:0000313" key="2">
    <source>
        <dbReference type="Proteomes" id="UP000194873"/>
    </source>
</evidence>
<comment type="caution">
    <text evidence="1">The sequence shown here is derived from an EMBL/GenBank/DDBJ whole genome shotgun (WGS) entry which is preliminary data.</text>
</comment>
<accession>A0A2C9ZU43</accession>
<name>A0A2C9ZU43_9BACT</name>
<keyword evidence="2" id="KW-1185">Reference proteome</keyword>
<dbReference type="AlphaFoldDB" id="A0A2C9ZU43"/>
<dbReference type="RefSeq" id="WP_086596695.1">
    <property type="nucleotide sequence ID" value="NZ_MTSE01000022.1"/>
</dbReference>
<organism evidence="1 2">
    <name type="scientific">Hymenobacter crusticola</name>
    <dbReference type="NCBI Taxonomy" id="1770526"/>
    <lineage>
        <taxon>Bacteria</taxon>
        <taxon>Pseudomonadati</taxon>
        <taxon>Bacteroidota</taxon>
        <taxon>Cytophagia</taxon>
        <taxon>Cytophagales</taxon>
        <taxon>Hymenobacteraceae</taxon>
        <taxon>Hymenobacter</taxon>
    </lineage>
</organism>
<evidence type="ECO:0008006" key="3">
    <source>
        <dbReference type="Google" id="ProtNLM"/>
    </source>
</evidence>
<proteinExistence type="predicted"/>